<feature type="domain" description="Metaxin glutathione S-transferase" evidence="8">
    <location>
        <begin position="212"/>
        <end position="287"/>
    </location>
</feature>
<evidence type="ECO:0000256" key="5">
    <source>
        <dbReference type="ARBA" id="ARBA00023128"/>
    </source>
</evidence>
<dbReference type="EMBL" id="BAABUJ010000017">
    <property type="protein sequence ID" value="GAA5801037.1"/>
    <property type="molecule type" value="Genomic_DNA"/>
</dbReference>
<sequence>MTTPSTRFGELPTLELPKCLDFLKLKNFPLKTFPAVNEPERPVHDTLFIYGPGYRNSEASFDVECLIIQVYLKFCGIEYQVYNINEPESSPSGKLPFLATVSGAIYDSCQTINWVKETRKMDKELESNKDKEQAKAFITLVENKLNAALLFSMWMEPLNNSEITNKYYFGHIPVPVNKALCFQKQNEVVQTLLTDRDILVREEILKIYQDAAQTLEALSAKLGEYQYFFDSNEPTYTDAVIFSYLHCILSMPKIVDGKFSDEEKRQASTLSKLVRKHENLVKYAKHIFEHYIRTDQK</sequence>
<evidence type="ECO:0000259" key="7">
    <source>
        <dbReference type="Pfam" id="PF10568"/>
    </source>
</evidence>
<name>A0ABP9Y414_9FUNG</name>
<dbReference type="InterPro" id="IPR050931">
    <property type="entry name" value="Mito_Protein_Transport_Metaxin"/>
</dbReference>
<keyword evidence="5" id="KW-0496">Mitochondrion</keyword>
<feature type="domain" description="Mitochondrial outer membrane transport complex Sam37/metaxin N-terminal" evidence="7">
    <location>
        <begin position="65"/>
        <end position="184"/>
    </location>
</feature>
<proteinExistence type="predicted"/>
<keyword evidence="3" id="KW-1000">Mitochondrion outer membrane</keyword>
<keyword evidence="10" id="KW-1185">Reference proteome</keyword>
<dbReference type="Pfam" id="PF10568">
    <property type="entry name" value="Tom37"/>
    <property type="match status" value="1"/>
</dbReference>
<evidence type="ECO:0000256" key="4">
    <source>
        <dbReference type="ARBA" id="ARBA00022927"/>
    </source>
</evidence>
<evidence type="ECO:0000256" key="6">
    <source>
        <dbReference type="ARBA" id="ARBA00023136"/>
    </source>
</evidence>
<keyword evidence="2" id="KW-0813">Transport</keyword>
<comment type="subcellular location">
    <subcellularLocation>
        <location evidence="1">Mitochondrion outer membrane</location>
    </subcellularLocation>
</comment>
<dbReference type="InterPro" id="IPR019564">
    <property type="entry name" value="Sam37/metaxin_N"/>
</dbReference>
<evidence type="ECO:0000313" key="10">
    <source>
        <dbReference type="Proteomes" id="UP001476247"/>
    </source>
</evidence>
<dbReference type="Proteomes" id="UP001476247">
    <property type="component" value="Unassembled WGS sequence"/>
</dbReference>
<gene>
    <name evidence="9" type="ORF">HPULCUR_006479</name>
</gene>
<dbReference type="PANTHER" id="PTHR12289">
    <property type="entry name" value="METAXIN RELATED"/>
    <property type="match status" value="1"/>
</dbReference>
<protein>
    <submittedName>
        <fullName evidence="9">Uncharacterized protein</fullName>
    </submittedName>
</protein>
<accession>A0ABP9Y414</accession>
<dbReference type="Pfam" id="PF17171">
    <property type="entry name" value="GST_C_6"/>
    <property type="match status" value="1"/>
</dbReference>
<evidence type="ECO:0000259" key="8">
    <source>
        <dbReference type="Pfam" id="PF17171"/>
    </source>
</evidence>
<evidence type="ECO:0000256" key="2">
    <source>
        <dbReference type="ARBA" id="ARBA00022448"/>
    </source>
</evidence>
<dbReference type="PANTHER" id="PTHR12289:SF41">
    <property type="entry name" value="FAILED AXON CONNECTIONS-RELATED"/>
    <property type="match status" value="1"/>
</dbReference>
<keyword evidence="6" id="KW-0472">Membrane</keyword>
<keyword evidence="4" id="KW-0653">Protein transport</keyword>
<evidence type="ECO:0000256" key="1">
    <source>
        <dbReference type="ARBA" id="ARBA00004294"/>
    </source>
</evidence>
<dbReference type="InterPro" id="IPR033468">
    <property type="entry name" value="Metaxin_GST"/>
</dbReference>
<reference evidence="9 10" key="1">
    <citation type="submission" date="2024-04" db="EMBL/GenBank/DDBJ databases">
        <title>genome sequences of Mucor flavus KT1a and Helicostylum pulchrum KT1b strains isolation_sourced from the surface of a dry-aged beef.</title>
        <authorList>
            <person name="Toyotome T."/>
            <person name="Hosono M."/>
            <person name="Torimaru M."/>
            <person name="Fukuda K."/>
            <person name="Mikami N."/>
        </authorList>
    </citation>
    <scope>NUCLEOTIDE SEQUENCE [LARGE SCALE GENOMIC DNA]</scope>
    <source>
        <strain evidence="9 10">KT1b</strain>
    </source>
</reference>
<evidence type="ECO:0000256" key="3">
    <source>
        <dbReference type="ARBA" id="ARBA00022787"/>
    </source>
</evidence>
<evidence type="ECO:0000313" key="9">
    <source>
        <dbReference type="EMBL" id="GAA5801037.1"/>
    </source>
</evidence>
<organism evidence="9 10">
    <name type="scientific">Helicostylum pulchrum</name>
    <dbReference type="NCBI Taxonomy" id="562976"/>
    <lineage>
        <taxon>Eukaryota</taxon>
        <taxon>Fungi</taxon>
        <taxon>Fungi incertae sedis</taxon>
        <taxon>Mucoromycota</taxon>
        <taxon>Mucoromycotina</taxon>
        <taxon>Mucoromycetes</taxon>
        <taxon>Mucorales</taxon>
        <taxon>Mucorineae</taxon>
        <taxon>Mucoraceae</taxon>
        <taxon>Helicostylum</taxon>
    </lineage>
</organism>
<comment type="caution">
    <text evidence="9">The sequence shown here is derived from an EMBL/GenBank/DDBJ whole genome shotgun (WGS) entry which is preliminary data.</text>
</comment>